<dbReference type="Pfam" id="PF10134">
    <property type="entry name" value="RPA"/>
    <property type="match status" value="1"/>
</dbReference>
<gene>
    <name evidence="1" type="ORF">C3731_22290</name>
</gene>
<accession>A0A2S7ITU6</accession>
<evidence type="ECO:0000313" key="1">
    <source>
        <dbReference type="EMBL" id="PQA71437.1"/>
    </source>
</evidence>
<dbReference type="InterPro" id="IPR018777">
    <property type="entry name" value="Replication_initiator_prot_A"/>
</dbReference>
<feature type="non-terminal residue" evidence="1">
    <location>
        <position position="76"/>
    </location>
</feature>
<feature type="non-terminal residue" evidence="1">
    <location>
        <position position="1"/>
    </location>
</feature>
<dbReference type="EMBL" id="PTRC01000285">
    <property type="protein sequence ID" value="PQA71437.1"/>
    <property type="molecule type" value="Genomic_DNA"/>
</dbReference>
<sequence>WFYQSVIDRSLVLAINPAYFRLKGGIERWLYRVARKHAGYQPEGWVFEFSHLHHKSGSLARSSDFALDLRRITARQ</sequence>
<comment type="caution">
    <text evidence="1">The sequence shown here is derived from an EMBL/GenBank/DDBJ whole genome shotgun (WGS) entry which is preliminary data.</text>
</comment>
<dbReference type="RefSeq" id="WP_208623524.1">
    <property type="nucleotide sequence ID" value="NZ_PTRC01000285.1"/>
</dbReference>
<protein>
    <submittedName>
        <fullName evidence="1">Replication protein A</fullName>
    </submittedName>
</protein>
<name>A0A2S7ITU6_9HYPH</name>
<dbReference type="AlphaFoldDB" id="A0A2S7ITU6"/>
<evidence type="ECO:0000313" key="2">
    <source>
        <dbReference type="Proteomes" id="UP000238493"/>
    </source>
</evidence>
<keyword evidence="2" id="KW-1185">Reference proteome</keyword>
<organism evidence="1 2">
    <name type="scientific">Brucella oryzae</name>
    <dbReference type="NCBI Taxonomy" id="335286"/>
    <lineage>
        <taxon>Bacteria</taxon>
        <taxon>Pseudomonadati</taxon>
        <taxon>Pseudomonadota</taxon>
        <taxon>Alphaproteobacteria</taxon>
        <taxon>Hyphomicrobiales</taxon>
        <taxon>Brucellaceae</taxon>
        <taxon>Brucella/Ochrobactrum group</taxon>
        <taxon>Brucella</taxon>
    </lineage>
</organism>
<dbReference type="Proteomes" id="UP000238493">
    <property type="component" value="Unassembled WGS sequence"/>
</dbReference>
<proteinExistence type="predicted"/>
<reference evidence="1 2" key="1">
    <citation type="submission" date="2018-02" db="EMBL/GenBank/DDBJ databases">
        <title>Draft genome sequence of Ochrobactrum oryzae found in Brazil.</title>
        <authorList>
            <person name="Cerdeira L."/>
            <person name="Andrade F."/>
            <person name="Zacariotto T."/>
            <person name="Barbosa B."/>
            <person name="Santos S."/>
            <person name="Cassetari V."/>
            <person name="Lincopan N."/>
        </authorList>
    </citation>
    <scope>NUCLEOTIDE SEQUENCE [LARGE SCALE GENOMIC DNA]</scope>
    <source>
        <strain evidence="1 2">OA447</strain>
    </source>
</reference>